<dbReference type="EMBL" id="OB660484">
    <property type="protein sequence ID" value="CAD7225018.1"/>
    <property type="molecule type" value="Genomic_DNA"/>
</dbReference>
<feature type="region of interest" description="Disordered" evidence="1">
    <location>
        <begin position="112"/>
        <end position="133"/>
    </location>
</feature>
<evidence type="ECO:0000256" key="1">
    <source>
        <dbReference type="SAM" id="MobiDB-lite"/>
    </source>
</evidence>
<feature type="compositionally biased region" description="Basic and acidic residues" evidence="1">
    <location>
        <begin position="123"/>
        <end position="133"/>
    </location>
</feature>
<evidence type="ECO:0000313" key="2">
    <source>
        <dbReference type="EMBL" id="CAD7225018.1"/>
    </source>
</evidence>
<reference evidence="2" key="1">
    <citation type="submission" date="2020-11" db="EMBL/GenBank/DDBJ databases">
        <authorList>
            <person name="Tran Van P."/>
        </authorList>
    </citation>
    <scope>NUCLEOTIDE SEQUENCE</scope>
</reference>
<dbReference type="AlphaFoldDB" id="A0A7R8W9E8"/>
<sequence length="133" mass="14731">MENQACRGRLEGAECSSPSQNAPRDFNTTSPGPCFSLPDTEGRFRETLDSTLSCVDLIQSSYEPSTSESQPMTNPFANLRGLLKDLDSIFQSVCRRNRALSVRDQENRAEILEALDAPLPPVEGRREAPEGRE</sequence>
<organism evidence="2">
    <name type="scientific">Cyprideis torosa</name>
    <dbReference type="NCBI Taxonomy" id="163714"/>
    <lineage>
        <taxon>Eukaryota</taxon>
        <taxon>Metazoa</taxon>
        <taxon>Ecdysozoa</taxon>
        <taxon>Arthropoda</taxon>
        <taxon>Crustacea</taxon>
        <taxon>Oligostraca</taxon>
        <taxon>Ostracoda</taxon>
        <taxon>Podocopa</taxon>
        <taxon>Podocopida</taxon>
        <taxon>Cytherocopina</taxon>
        <taxon>Cytheroidea</taxon>
        <taxon>Cytherideidae</taxon>
        <taxon>Cyprideis</taxon>
    </lineage>
</organism>
<name>A0A7R8W9E8_9CRUS</name>
<accession>A0A7R8W9E8</accession>
<feature type="region of interest" description="Disordered" evidence="1">
    <location>
        <begin position="1"/>
        <end position="32"/>
    </location>
</feature>
<proteinExistence type="predicted"/>
<gene>
    <name evidence="2" type="ORF">CTOB1V02_LOCUS2967</name>
</gene>
<protein>
    <submittedName>
        <fullName evidence="2">Uncharacterized protein</fullName>
    </submittedName>
</protein>
<feature type="compositionally biased region" description="Polar residues" evidence="1">
    <location>
        <begin position="16"/>
        <end position="31"/>
    </location>
</feature>